<sequence length="150" mass="16931">MEVKKKVSSQCFSRLATAGPILAIYLARPCFSTFDWVTPTCDHRRDPAALQTEIPKRNSIDRFLSFSNHSRSDSSASSMVAQHIFHVIQVISSARADPIFLLPRLILVQNGHDGWFVVSWFPRRQIGRILGTSLQTSVNGDHEGFLFYLP</sequence>
<comment type="caution">
    <text evidence="1">The sequence shown here is derived from an EMBL/GenBank/DDBJ whole genome shotgun (WGS) entry which is preliminary data.</text>
</comment>
<dbReference type="AlphaFoldDB" id="A0A7C8JJH7"/>
<gene>
    <name evidence="1" type="ORF">TWF102_004249</name>
</gene>
<organism evidence="1 2">
    <name type="scientific">Orbilia oligospora</name>
    <name type="common">Nematode-trapping fungus</name>
    <name type="synonym">Arthrobotrys oligospora</name>
    <dbReference type="NCBI Taxonomy" id="2813651"/>
    <lineage>
        <taxon>Eukaryota</taxon>
        <taxon>Fungi</taxon>
        <taxon>Dikarya</taxon>
        <taxon>Ascomycota</taxon>
        <taxon>Pezizomycotina</taxon>
        <taxon>Orbiliomycetes</taxon>
        <taxon>Orbiliales</taxon>
        <taxon>Orbiliaceae</taxon>
        <taxon>Orbilia</taxon>
    </lineage>
</organism>
<reference evidence="1 2" key="1">
    <citation type="submission" date="2019-06" db="EMBL/GenBank/DDBJ databases">
        <authorList>
            <person name="Palmer J.M."/>
        </authorList>
    </citation>
    <scope>NUCLEOTIDE SEQUENCE [LARGE SCALE GENOMIC DNA]</scope>
    <source>
        <strain evidence="1 2">TWF102</strain>
    </source>
</reference>
<name>A0A7C8JJH7_ORBOL</name>
<accession>A0A7C8JJH7</accession>
<dbReference type="Proteomes" id="UP000475325">
    <property type="component" value="Unassembled WGS sequence"/>
</dbReference>
<evidence type="ECO:0000313" key="2">
    <source>
        <dbReference type="Proteomes" id="UP000475325"/>
    </source>
</evidence>
<proteinExistence type="predicted"/>
<dbReference type="EMBL" id="WIQW01000002">
    <property type="protein sequence ID" value="KAF3112857.1"/>
    <property type="molecule type" value="Genomic_DNA"/>
</dbReference>
<protein>
    <submittedName>
        <fullName evidence="1">Uncharacterized protein</fullName>
    </submittedName>
</protein>
<evidence type="ECO:0000313" key="1">
    <source>
        <dbReference type="EMBL" id="KAF3112857.1"/>
    </source>
</evidence>